<dbReference type="AlphaFoldDB" id="A0A936N927"/>
<dbReference type="GO" id="GO:0006412">
    <property type="term" value="P:translation"/>
    <property type="evidence" value="ECO:0007669"/>
    <property type="project" value="UniProtKB-UniRule"/>
</dbReference>
<dbReference type="PANTHER" id="PTHR11758">
    <property type="entry name" value="40S RIBOSOMAL PROTEIN S15A"/>
    <property type="match status" value="1"/>
</dbReference>
<comment type="subunit">
    <text evidence="7 8">Part of the 30S ribosomal subunit. Contacts proteins S5 and S12.</text>
</comment>
<gene>
    <name evidence="8 10" type="primary">rpsH</name>
    <name evidence="10" type="ORF">IPN02_00310</name>
</gene>
<proteinExistence type="inferred from homology"/>
<dbReference type="GO" id="GO:0003735">
    <property type="term" value="F:structural constituent of ribosome"/>
    <property type="evidence" value="ECO:0007669"/>
    <property type="project" value="InterPro"/>
</dbReference>
<evidence type="ECO:0000256" key="4">
    <source>
        <dbReference type="ARBA" id="ARBA00022980"/>
    </source>
</evidence>
<dbReference type="InterPro" id="IPR035987">
    <property type="entry name" value="Ribosomal_uS8_sf"/>
</dbReference>
<dbReference type="GO" id="GO:0005737">
    <property type="term" value="C:cytoplasm"/>
    <property type="evidence" value="ECO:0007669"/>
    <property type="project" value="UniProtKB-ARBA"/>
</dbReference>
<dbReference type="NCBIfam" id="NF001109">
    <property type="entry name" value="PRK00136.1"/>
    <property type="match status" value="1"/>
</dbReference>
<dbReference type="Pfam" id="PF00410">
    <property type="entry name" value="Ribosomal_S8"/>
    <property type="match status" value="1"/>
</dbReference>
<keyword evidence="3 8" id="KW-0694">RNA-binding</keyword>
<dbReference type="InterPro" id="IPR000630">
    <property type="entry name" value="Ribosomal_uS8"/>
</dbReference>
<evidence type="ECO:0000313" key="10">
    <source>
        <dbReference type="EMBL" id="MBK9295329.1"/>
    </source>
</evidence>
<organism evidence="10 11">
    <name type="scientific">Candidatus Neomicrothrix subdominans</name>
    <dbReference type="NCBI Taxonomy" id="2954438"/>
    <lineage>
        <taxon>Bacteria</taxon>
        <taxon>Bacillati</taxon>
        <taxon>Actinomycetota</taxon>
        <taxon>Acidimicrobiia</taxon>
        <taxon>Acidimicrobiales</taxon>
        <taxon>Microthrixaceae</taxon>
        <taxon>Candidatus Neomicrothrix</taxon>
    </lineage>
</organism>
<evidence type="ECO:0000256" key="2">
    <source>
        <dbReference type="ARBA" id="ARBA00022730"/>
    </source>
</evidence>
<dbReference type="Gene3D" id="3.30.1370.30">
    <property type="match status" value="1"/>
</dbReference>
<dbReference type="HAMAP" id="MF_01302_B">
    <property type="entry name" value="Ribosomal_uS8_B"/>
    <property type="match status" value="1"/>
</dbReference>
<evidence type="ECO:0000256" key="1">
    <source>
        <dbReference type="ARBA" id="ARBA00006471"/>
    </source>
</evidence>
<dbReference type="Gene3D" id="3.30.1490.10">
    <property type="match status" value="1"/>
</dbReference>
<protein>
    <recommendedName>
        <fullName evidence="6 8">Small ribosomal subunit protein uS8</fullName>
    </recommendedName>
</protein>
<comment type="caution">
    <text evidence="10">The sequence shown here is derived from an EMBL/GenBank/DDBJ whole genome shotgun (WGS) entry which is preliminary data.</text>
</comment>
<dbReference type="Proteomes" id="UP000727993">
    <property type="component" value="Unassembled WGS sequence"/>
</dbReference>
<keyword evidence="4 8" id="KW-0689">Ribosomal protein</keyword>
<dbReference type="SUPFAM" id="SSF56047">
    <property type="entry name" value="Ribosomal protein S8"/>
    <property type="match status" value="1"/>
</dbReference>
<comment type="function">
    <text evidence="8">One of the primary rRNA binding proteins, it binds directly to 16S rRNA central domain where it helps coordinate assembly of the platform of the 30S subunit.</text>
</comment>
<dbReference type="FunFam" id="3.30.1370.30:FF:000002">
    <property type="entry name" value="30S ribosomal protein S8"/>
    <property type="match status" value="1"/>
</dbReference>
<evidence type="ECO:0000256" key="3">
    <source>
        <dbReference type="ARBA" id="ARBA00022884"/>
    </source>
</evidence>
<dbReference type="GO" id="GO:1990904">
    <property type="term" value="C:ribonucleoprotein complex"/>
    <property type="evidence" value="ECO:0007669"/>
    <property type="project" value="UniProtKB-KW"/>
</dbReference>
<dbReference type="GO" id="GO:0005840">
    <property type="term" value="C:ribosome"/>
    <property type="evidence" value="ECO:0007669"/>
    <property type="project" value="UniProtKB-KW"/>
</dbReference>
<dbReference type="InterPro" id="IPR047863">
    <property type="entry name" value="Ribosomal_uS8_CS"/>
</dbReference>
<reference evidence="10 11" key="1">
    <citation type="submission" date="2020-10" db="EMBL/GenBank/DDBJ databases">
        <title>Connecting structure to function with the recovery of over 1000 high-quality activated sludge metagenome-assembled genomes encoding full-length rRNA genes using long-read sequencing.</title>
        <authorList>
            <person name="Singleton C.M."/>
            <person name="Petriglieri F."/>
            <person name="Kristensen J.M."/>
            <person name="Kirkegaard R.H."/>
            <person name="Michaelsen T.Y."/>
            <person name="Andersen M.H."/>
            <person name="Karst S.M."/>
            <person name="Dueholm M.S."/>
            <person name="Nielsen P.H."/>
            <person name="Albertsen M."/>
        </authorList>
    </citation>
    <scope>NUCLEOTIDE SEQUENCE [LARGE SCALE GENOMIC DNA]</scope>
    <source>
        <strain evidence="10">Lyne_18-Q3-R50-59_MAXAC.006</strain>
    </source>
</reference>
<evidence type="ECO:0000256" key="5">
    <source>
        <dbReference type="ARBA" id="ARBA00023274"/>
    </source>
</evidence>
<accession>A0A936N927</accession>
<dbReference type="FunFam" id="3.30.1490.10:FF:000001">
    <property type="entry name" value="30S ribosomal protein S8"/>
    <property type="match status" value="1"/>
</dbReference>
<comment type="similarity">
    <text evidence="1 8 9">Belongs to the universal ribosomal protein uS8 family.</text>
</comment>
<dbReference type="EMBL" id="JADJZA010000001">
    <property type="protein sequence ID" value="MBK9295329.1"/>
    <property type="molecule type" value="Genomic_DNA"/>
</dbReference>
<evidence type="ECO:0000256" key="6">
    <source>
        <dbReference type="ARBA" id="ARBA00035258"/>
    </source>
</evidence>
<keyword evidence="5 8" id="KW-0687">Ribonucleoprotein</keyword>
<name>A0A936N927_9ACTN</name>
<evidence type="ECO:0000256" key="9">
    <source>
        <dbReference type="RuleBase" id="RU003660"/>
    </source>
</evidence>
<evidence type="ECO:0000256" key="8">
    <source>
        <dbReference type="HAMAP-Rule" id="MF_01302"/>
    </source>
</evidence>
<dbReference type="GO" id="GO:0019843">
    <property type="term" value="F:rRNA binding"/>
    <property type="evidence" value="ECO:0007669"/>
    <property type="project" value="UniProtKB-UniRule"/>
</dbReference>
<keyword evidence="2 8" id="KW-0699">rRNA-binding</keyword>
<dbReference type="PROSITE" id="PS00053">
    <property type="entry name" value="RIBOSOMAL_S8"/>
    <property type="match status" value="1"/>
</dbReference>
<evidence type="ECO:0000256" key="7">
    <source>
        <dbReference type="ARBA" id="ARBA00046740"/>
    </source>
</evidence>
<evidence type="ECO:0000313" key="11">
    <source>
        <dbReference type="Proteomes" id="UP000727993"/>
    </source>
</evidence>
<sequence>MSMTDPIADMLTRIRNANIAMHDQVRMPSSKQKLALAEILRREGYIGPYEVNPAPNGPGNTLTITMKYSPERQRVISGLQRVSKPGLRIYRKSNEVPRVLGGLGISVLSTSQGLITDREARRRRVGGEILCNVW</sequence>